<dbReference type="PANTHER" id="PTHR11780:SF10">
    <property type="entry name" value="NADH DEHYDROGENASE [UBIQUINONE] FLAVOPROTEIN 1, MITOCHONDRIAL"/>
    <property type="match status" value="1"/>
</dbReference>
<comment type="caution">
    <text evidence="12">The sequence shown here is derived from an EMBL/GenBank/DDBJ whole genome shotgun (WGS) entry which is preliminary data.</text>
</comment>
<dbReference type="PANTHER" id="PTHR11780">
    <property type="entry name" value="NADH-UBIQUINONE OXIDOREDUCTASE FLAVOPROTEIN 1 NDUFV1"/>
    <property type="match status" value="1"/>
</dbReference>
<evidence type="ECO:0000256" key="5">
    <source>
        <dbReference type="ARBA" id="ARBA00022630"/>
    </source>
</evidence>
<gene>
    <name evidence="12" type="ORF">GCM10007964_57150</name>
</gene>
<protein>
    <submittedName>
        <fullName evidence="12">Oxidoreductase</fullName>
    </submittedName>
</protein>
<evidence type="ECO:0000256" key="1">
    <source>
        <dbReference type="ARBA" id="ARBA00001917"/>
    </source>
</evidence>
<keyword evidence="5" id="KW-0285">Flavoprotein</keyword>
<dbReference type="SMART" id="SM00928">
    <property type="entry name" value="NADH_4Fe-4S"/>
    <property type="match status" value="1"/>
</dbReference>
<dbReference type="GO" id="GO:0051539">
    <property type="term" value="F:4 iron, 4 sulfur cluster binding"/>
    <property type="evidence" value="ECO:0007669"/>
    <property type="project" value="UniProtKB-KW"/>
</dbReference>
<evidence type="ECO:0000256" key="4">
    <source>
        <dbReference type="ARBA" id="ARBA00022485"/>
    </source>
</evidence>
<comment type="similarity">
    <text evidence="3">Belongs to the complex I 51 kDa subunit family.</text>
</comment>
<dbReference type="Gene3D" id="3.10.20.600">
    <property type="match status" value="1"/>
</dbReference>
<dbReference type="SUPFAM" id="SSF142019">
    <property type="entry name" value="Nqo1 FMN-binding domain-like"/>
    <property type="match status" value="1"/>
</dbReference>
<feature type="domain" description="NADH-ubiquinone oxidoreductase 51kDa subunit iron-sulphur binding" evidence="11">
    <location>
        <begin position="317"/>
        <end position="362"/>
    </location>
</feature>
<keyword evidence="7" id="KW-0479">Metal-binding</keyword>
<dbReference type="Proteomes" id="UP000645217">
    <property type="component" value="Unassembled WGS sequence"/>
</dbReference>
<keyword evidence="8" id="KW-0408">Iron</keyword>
<dbReference type="InterPro" id="IPR019575">
    <property type="entry name" value="Nuop51_4Fe4S-bd"/>
</dbReference>
<dbReference type="GO" id="GO:0003954">
    <property type="term" value="F:NADH dehydrogenase activity"/>
    <property type="evidence" value="ECO:0007669"/>
    <property type="project" value="TreeGrafter"/>
</dbReference>
<reference evidence="12" key="2">
    <citation type="submission" date="2020-09" db="EMBL/GenBank/DDBJ databases">
        <authorList>
            <person name="Sun Q."/>
            <person name="Ohkuma M."/>
        </authorList>
    </citation>
    <scope>NUCLEOTIDE SEQUENCE</scope>
    <source>
        <strain evidence="12">JCM 13064</strain>
    </source>
</reference>
<dbReference type="RefSeq" id="WP_229691541.1">
    <property type="nucleotide sequence ID" value="NZ_BMNT01000036.1"/>
</dbReference>
<evidence type="ECO:0000313" key="12">
    <source>
        <dbReference type="EMBL" id="GGL07486.1"/>
    </source>
</evidence>
<keyword evidence="13" id="KW-1185">Reference proteome</keyword>
<accession>A0A917VRM1</accession>
<sequence length="497" mass="51927">MTTYGVSDVFRIGPGRLTAGLDASPRLDYDTHRRVHGRMPRLPIDDLIALAELGDLRGRGGAGFPFARKLRAVIDSAGRRGAPITVVVNATEGEPAAHKDKVLLTRAPHLILDGADLVARALSAVEIVVGVAHGGPGERSLLNAIHERGMTDTVRVVRMPDRFISGEGGALVRGINGERPIPPGRKVRSSDSGVGGMPTMLSNAETYAQLALMAMLGVDMYSSVGLASEPGTVLLSVTGSARRPAVVETPTGVRLKEVLDLCDAVVGQGVLLGGYHGKWMSPEAVERAEVSRAGFEALGGALGAGIVVPLGWESCPLGETARVARYMAGQSAGQCGPCYMGLPDLAQAFGALADGNGHIEAVHRAAETMKGRGACSHPDGTSRFVLSAIDVFAEDIMTHAAYGTCGLPVKGVLPLPAEAAVRARASEAQLILDWSRCEGHGLCSLIVPDLITLDQHGYPVVSTASVPGHLEGEARRAIEMCPALALRLNAAPTESRR</sequence>
<evidence type="ECO:0000256" key="3">
    <source>
        <dbReference type="ARBA" id="ARBA00007523"/>
    </source>
</evidence>
<evidence type="ECO:0000256" key="2">
    <source>
        <dbReference type="ARBA" id="ARBA00001966"/>
    </source>
</evidence>
<dbReference type="SUPFAM" id="SSF54862">
    <property type="entry name" value="4Fe-4S ferredoxins"/>
    <property type="match status" value="1"/>
</dbReference>
<dbReference type="InterPro" id="IPR037207">
    <property type="entry name" value="Nuop51_4Fe4S-bd_sf"/>
</dbReference>
<evidence type="ECO:0000256" key="10">
    <source>
        <dbReference type="SAM" id="MobiDB-lite"/>
    </source>
</evidence>
<feature type="region of interest" description="Disordered" evidence="10">
    <location>
        <begin position="175"/>
        <end position="194"/>
    </location>
</feature>
<reference evidence="12" key="1">
    <citation type="journal article" date="2014" name="Int. J. Syst. Evol. Microbiol.">
        <title>Complete genome sequence of Corynebacterium casei LMG S-19264T (=DSM 44701T), isolated from a smear-ripened cheese.</title>
        <authorList>
            <consortium name="US DOE Joint Genome Institute (JGI-PGF)"/>
            <person name="Walter F."/>
            <person name="Albersmeier A."/>
            <person name="Kalinowski J."/>
            <person name="Ruckert C."/>
        </authorList>
    </citation>
    <scope>NUCLEOTIDE SEQUENCE</scope>
    <source>
        <strain evidence="12">JCM 13064</strain>
    </source>
</reference>
<keyword evidence="6" id="KW-0288">FMN</keyword>
<dbReference type="InterPro" id="IPR011538">
    <property type="entry name" value="Nuo51_FMN-bd"/>
</dbReference>
<evidence type="ECO:0000259" key="11">
    <source>
        <dbReference type="SMART" id="SM00928"/>
    </source>
</evidence>
<evidence type="ECO:0000256" key="8">
    <source>
        <dbReference type="ARBA" id="ARBA00023004"/>
    </source>
</evidence>
<dbReference type="Pfam" id="PF01512">
    <property type="entry name" value="Complex1_51K"/>
    <property type="match status" value="1"/>
</dbReference>
<dbReference type="InterPro" id="IPR050837">
    <property type="entry name" value="ComplexI_51kDa_subunit"/>
</dbReference>
<dbReference type="InterPro" id="IPR037225">
    <property type="entry name" value="Nuo51_FMN-bd_sf"/>
</dbReference>
<keyword evidence="4" id="KW-0004">4Fe-4S</keyword>
<dbReference type="EMBL" id="BMNT01000036">
    <property type="protein sequence ID" value="GGL07486.1"/>
    <property type="molecule type" value="Genomic_DNA"/>
</dbReference>
<dbReference type="Pfam" id="PF10589">
    <property type="entry name" value="NADH_4Fe-4S"/>
    <property type="match status" value="1"/>
</dbReference>
<comment type="cofactor">
    <cofactor evidence="2">
        <name>[4Fe-4S] cluster</name>
        <dbReference type="ChEBI" id="CHEBI:49883"/>
    </cofactor>
</comment>
<keyword evidence="9" id="KW-0411">Iron-sulfur</keyword>
<dbReference type="Gene3D" id="3.40.50.11540">
    <property type="entry name" value="NADH-ubiquinone oxidoreductase 51kDa subunit"/>
    <property type="match status" value="1"/>
</dbReference>
<comment type="cofactor">
    <cofactor evidence="1">
        <name>FMN</name>
        <dbReference type="ChEBI" id="CHEBI:58210"/>
    </cofactor>
</comment>
<organism evidence="12 13">
    <name type="scientific">Sphaerisporangium melleum</name>
    <dbReference type="NCBI Taxonomy" id="321316"/>
    <lineage>
        <taxon>Bacteria</taxon>
        <taxon>Bacillati</taxon>
        <taxon>Actinomycetota</taxon>
        <taxon>Actinomycetes</taxon>
        <taxon>Streptosporangiales</taxon>
        <taxon>Streptosporangiaceae</taxon>
        <taxon>Sphaerisporangium</taxon>
    </lineage>
</organism>
<name>A0A917VRM1_9ACTN</name>
<dbReference type="GO" id="GO:0045333">
    <property type="term" value="P:cellular respiration"/>
    <property type="evidence" value="ECO:0007669"/>
    <property type="project" value="TreeGrafter"/>
</dbReference>
<evidence type="ECO:0000256" key="6">
    <source>
        <dbReference type="ARBA" id="ARBA00022643"/>
    </source>
</evidence>
<dbReference type="Gene3D" id="1.20.1440.230">
    <property type="entry name" value="NADH-ubiquinone oxidoreductase 51kDa subunit, iron-sulphur binding domain"/>
    <property type="match status" value="1"/>
</dbReference>
<dbReference type="Gene3D" id="3.30.70.20">
    <property type="match status" value="1"/>
</dbReference>
<evidence type="ECO:0000256" key="7">
    <source>
        <dbReference type="ARBA" id="ARBA00022723"/>
    </source>
</evidence>
<dbReference type="AlphaFoldDB" id="A0A917VRM1"/>
<dbReference type="Pfam" id="PF13459">
    <property type="entry name" value="Fer4_15"/>
    <property type="match status" value="1"/>
</dbReference>
<evidence type="ECO:0000256" key="9">
    <source>
        <dbReference type="ARBA" id="ARBA00023014"/>
    </source>
</evidence>
<dbReference type="SUPFAM" id="SSF140490">
    <property type="entry name" value="Nqo1C-terminal domain-like"/>
    <property type="match status" value="1"/>
</dbReference>
<proteinExistence type="inferred from homology"/>
<dbReference type="GO" id="GO:0046872">
    <property type="term" value="F:metal ion binding"/>
    <property type="evidence" value="ECO:0007669"/>
    <property type="project" value="UniProtKB-KW"/>
</dbReference>
<dbReference type="SUPFAM" id="SSF142984">
    <property type="entry name" value="Nqo1 middle domain-like"/>
    <property type="match status" value="1"/>
</dbReference>
<evidence type="ECO:0000313" key="13">
    <source>
        <dbReference type="Proteomes" id="UP000645217"/>
    </source>
</evidence>